<reference evidence="5 6" key="1">
    <citation type="submission" date="2019-09" db="EMBL/GenBank/DDBJ databases">
        <title>Draft genome of the ectomycorrhizal ascomycete Sphaerosporella brunnea.</title>
        <authorList>
            <consortium name="DOE Joint Genome Institute"/>
            <person name="Benucci G.M."/>
            <person name="Marozzi G."/>
            <person name="Antonielli L."/>
            <person name="Sanchez S."/>
            <person name="Marco P."/>
            <person name="Wang X."/>
            <person name="Falini L.B."/>
            <person name="Barry K."/>
            <person name="Haridas S."/>
            <person name="Lipzen A."/>
            <person name="Labutti K."/>
            <person name="Grigoriev I.V."/>
            <person name="Murat C."/>
            <person name="Martin F."/>
            <person name="Albertini E."/>
            <person name="Donnini D."/>
            <person name="Bonito G."/>
        </authorList>
    </citation>
    <scope>NUCLEOTIDE SEQUENCE [LARGE SCALE GENOMIC DNA]</scope>
    <source>
        <strain evidence="5 6">Sb_GMNB300</strain>
    </source>
</reference>
<gene>
    <name evidence="5" type="ORF">FN846DRAFT_904654</name>
</gene>
<dbReference type="PANTHER" id="PTHR28529">
    <property type="entry name" value="DNA REPAIR PROTEIN SWI5 HOMOLOG"/>
    <property type="match status" value="1"/>
</dbReference>
<dbReference type="PANTHER" id="PTHR28529:SF2">
    <property type="entry name" value="DNA REPAIR PROTEIN SWI5 HOMOLOG"/>
    <property type="match status" value="1"/>
</dbReference>
<keyword evidence="2" id="KW-0227">DNA damage</keyword>
<comment type="caution">
    <text evidence="5">The sequence shown here is derived from an EMBL/GenBank/DDBJ whole genome shotgun (WGS) entry which is preliminary data.</text>
</comment>
<proteinExistence type="inferred from homology"/>
<keyword evidence="3" id="KW-0234">DNA repair</keyword>
<dbReference type="EMBL" id="VXIS01000041">
    <property type="protein sequence ID" value="KAA8910881.1"/>
    <property type="molecule type" value="Genomic_DNA"/>
</dbReference>
<protein>
    <submittedName>
        <fullName evidence="5">DNA repair protein</fullName>
    </submittedName>
</protein>
<dbReference type="GO" id="GO:0010772">
    <property type="term" value="P:meiotic DNA recombinase assembly involved in reciprocal meiotic recombination"/>
    <property type="evidence" value="ECO:0007669"/>
    <property type="project" value="TreeGrafter"/>
</dbReference>
<evidence type="ECO:0000313" key="5">
    <source>
        <dbReference type="EMBL" id="KAA8910881.1"/>
    </source>
</evidence>
<dbReference type="Gene3D" id="1.20.5.170">
    <property type="match status" value="1"/>
</dbReference>
<dbReference type="Proteomes" id="UP000326924">
    <property type="component" value="Unassembled WGS sequence"/>
</dbReference>
<keyword evidence="6" id="KW-1185">Reference proteome</keyword>
<accession>A0A5J5F4G4</accession>
<dbReference type="GO" id="GO:0000709">
    <property type="term" value="P:meiotic joint molecule formation"/>
    <property type="evidence" value="ECO:0007669"/>
    <property type="project" value="TreeGrafter"/>
</dbReference>
<feature type="coiled-coil region" evidence="4">
    <location>
        <begin position="13"/>
        <end position="40"/>
    </location>
</feature>
<dbReference type="InterPro" id="IPR010760">
    <property type="entry name" value="DNA-repair_Swi5"/>
</dbReference>
<sequence>MSSPSVSAREKKLTKLAASNAALTAELAGLREALAGESQKLTNPEGAGVDTVRHHIALLHEYNEVKDVALGLLALVAEARGVTLASVAAEFGVQVGE</sequence>
<evidence type="ECO:0000313" key="6">
    <source>
        <dbReference type="Proteomes" id="UP000326924"/>
    </source>
</evidence>
<dbReference type="Pfam" id="PF07061">
    <property type="entry name" value="Swi5"/>
    <property type="match status" value="1"/>
</dbReference>
<dbReference type="GO" id="GO:0034974">
    <property type="term" value="C:Swi5-Swi2 complex"/>
    <property type="evidence" value="ECO:0007669"/>
    <property type="project" value="TreeGrafter"/>
</dbReference>
<evidence type="ECO:0000256" key="2">
    <source>
        <dbReference type="ARBA" id="ARBA00022763"/>
    </source>
</evidence>
<evidence type="ECO:0000256" key="4">
    <source>
        <dbReference type="SAM" id="Coils"/>
    </source>
</evidence>
<keyword evidence="4" id="KW-0175">Coiled coil</keyword>
<organism evidence="5 6">
    <name type="scientific">Sphaerosporella brunnea</name>
    <dbReference type="NCBI Taxonomy" id="1250544"/>
    <lineage>
        <taxon>Eukaryota</taxon>
        <taxon>Fungi</taxon>
        <taxon>Dikarya</taxon>
        <taxon>Ascomycota</taxon>
        <taxon>Pezizomycotina</taxon>
        <taxon>Pezizomycetes</taxon>
        <taxon>Pezizales</taxon>
        <taxon>Pyronemataceae</taxon>
        <taxon>Sphaerosporella</taxon>
    </lineage>
</organism>
<comment type="similarity">
    <text evidence="1">Belongs to the SWI5/SAE3 family.</text>
</comment>
<dbReference type="InParanoid" id="A0A5J5F4G4"/>
<evidence type="ECO:0000256" key="3">
    <source>
        <dbReference type="ARBA" id="ARBA00023204"/>
    </source>
</evidence>
<dbReference type="GO" id="GO:0032798">
    <property type="term" value="C:Swi5-Sfr1 complex"/>
    <property type="evidence" value="ECO:0007669"/>
    <property type="project" value="TreeGrafter"/>
</dbReference>
<name>A0A5J5F4G4_9PEZI</name>
<dbReference type="AlphaFoldDB" id="A0A5J5F4G4"/>
<evidence type="ECO:0000256" key="1">
    <source>
        <dbReference type="ARBA" id="ARBA00008060"/>
    </source>
</evidence>